<sequence length="121" mass="13059">MTGHDQHDDATPPYGYGAGGRPLGNDRDRHAELLRELLRAQDCPEFDDDRDGFVVEAPDDGPMLLVYTGDTAADRAAADARYRELLERAGYRIEPDATGEGDGWKVWPGTQPDAGDTAGAG</sequence>
<accession>A0A1Y2MLF9</accession>
<proteinExistence type="predicted"/>
<feature type="region of interest" description="Disordered" evidence="1">
    <location>
        <begin position="1"/>
        <end position="28"/>
    </location>
</feature>
<dbReference type="OrthoDB" id="3583506at2"/>
<evidence type="ECO:0000313" key="2">
    <source>
        <dbReference type="EMBL" id="OSY35982.1"/>
    </source>
</evidence>
<organism evidence="2 3">
    <name type="scientific">Pseudonocardia autotrophica</name>
    <name type="common">Amycolata autotrophica</name>
    <name type="synonym">Nocardia autotrophica</name>
    <dbReference type="NCBI Taxonomy" id="2074"/>
    <lineage>
        <taxon>Bacteria</taxon>
        <taxon>Bacillati</taxon>
        <taxon>Actinomycetota</taxon>
        <taxon>Actinomycetes</taxon>
        <taxon>Pseudonocardiales</taxon>
        <taxon>Pseudonocardiaceae</taxon>
        <taxon>Pseudonocardia</taxon>
    </lineage>
</organism>
<name>A0A1Y2MLF9_PSEAH</name>
<keyword evidence="3" id="KW-1185">Reference proteome</keyword>
<dbReference type="EMBL" id="MIGB01000044">
    <property type="protein sequence ID" value="OSY35982.1"/>
    <property type="molecule type" value="Genomic_DNA"/>
</dbReference>
<evidence type="ECO:0000313" key="3">
    <source>
        <dbReference type="Proteomes" id="UP000194360"/>
    </source>
</evidence>
<feature type="compositionally biased region" description="Basic and acidic residues" evidence="1">
    <location>
        <begin position="1"/>
        <end position="10"/>
    </location>
</feature>
<feature type="region of interest" description="Disordered" evidence="1">
    <location>
        <begin position="94"/>
        <end position="121"/>
    </location>
</feature>
<reference evidence="2 3" key="1">
    <citation type="submission" date="2016-09" db="EMBL/GenBank/DDBJ databases">
        <title>Pseudonocardia autotrophica DSM535, a candidate organism with high potential of specific P450 cytochromes.</title>
        <authorList>
            <person name="Grumaz C."/>
            <person name="Vainshtein Y."/>
            <person name="Kirstahler P."/>
            <person name="Sohn K."/>
        </authorList>
    </citation>
    <scope>NUCLEOTIDE SEQUENCE [LARGE SCALE GENOMIC DNA]</scope>
    <source>
        <strain evidence="2 3">DSM 535</strain>
    </source>
</reference>
<protein>
    <submittedName>
        <fullName evidence="2">Uncharacterized protein</fullName>
    </submittedName>
</protein>
<dbReference type="STRING" id="2074.BG845_05663"/>
<dbReference type="AlphaFoldDB" id="A0A1Y2MLF9"/>
<gene>
    <name evidence="2" type="ORF">BG845_05663</name>
</gene>
<dbReference type="Proteomes" id="UP000194360">
    <property type="component" value="Unassembled WGS sequence"/>
</dbReference>
<comment type="caution">
    <text evidence="2">The sequence shown here is derived from an EMBL/GenBank/DDBJ whole genome shotgun (WGS) entry which is preliminary data.</text>
</comment>
<evidence type="ECO:0000256" key="1">
    <source>
        <dbReference type="SAM" id="MobiDB-lite"/>
    </source>
</evidence>
<dbReference type="RefSeq" id="WP_085915774.1">
    <property type="nucleotide sequence ID" value="NZ_AP018921.1"/>
</dbReference>